<keyword evidence="3" id="KW-1185">Reference proteome</keyword>
<organism evidence="2 3">
    <name type="scientific">Thermosporothrix hazakensis</name>
    <dbReference type="NCBI Taxonomy" id="644383"/>
    <lineage>
        <taxon>Bacteria</taxon>
        <taxon>Bacillati</taxon>
        <taxon>Chloroflexota</taxon>
        <taxon>Ktedonobacteria</taxon>
        <taxon>Ktedonobacterales</taxon>
        <taxon>Thermosporotrichaceae</taxon>
        <taxon>Thermosporothrix</taxon>
    </lineage>
</organism>
<feature type="transmembrane region" description="Helical" evidence="1">
    <location>
        <begin position="46"/>
        <end position="63"/>
    </location>
</feature>
<name>A0A326TZG9_THEHA</name>
<evidence type="ECO:0000313" key="3">
    <source>
        <dbReference type="Proteomes" id="UP000248806"/>
    </source>
</evidence>
<sequence length="86" mass="9882">MPHFSFLVNSFFAEFSKEQQGDVHISLIVPNRRACTREMRMKPRRFIYNIFVLFFAYCGFVSVKGTGMLVRNPTPEGGDLCAQVQT</sequence>
<evidence type="ECO:0000256" key="1">
    <source>
        <dbReference type="SAM" id="Phobius"/>
    </source>
</evidence>
<keyword evidence="1" id="KW-1133">Transmembrane helix</keyword>
<dbReference type="EMBL" id="QKUF01000070">
    <property type="protein sequence ID" value="PZW18008.1"/>
    <property type="molecule type" value="Genomic_DNA"/>
</dbReference>
<keyword evidence="1" id="KW-0472">Membrane</keyword>
<dbReference type="Proteomes" id="UP000248806">
    <property type="component" value="Unassembled WGS sequence"/>
</dbReference>
<keyword evidence="1" id="KW-0812">Transmembrane</keyword>
<protein>
    <submittedName>
        <fullName evidence="2">Uncharacterized protein</fullName>
    </submittedName>
</protein>
<accession>A0A326TZG9</accession>
<proteinExistence type="predicted"/>
<dbReference type="AlphaFoldDB" id="A0A326TZG9"/>
<gene>
    <name evidence="2" type="ORF">EI42_06431</name>
</gene>
<evidence type="ECO:0000313" key="2">
    <source>
        <dbReference type="EMBL" id="PZW18008.1"/>
    </source>
</evidence>
<comment type="caution">
    <text evidence="2">The sequence shown here is derived from an EMBL/GenBank/DDBJ whole genome shotgun (WGS) entry which is preliminary data.</text>
</comment>
<reference evidence="2 3" key="1">
    <citation type="submission" date="2018-06" db="EMBL/GenBank/DDBJ databases">
        <title>Genomic Encyclopedia of Archaeal and Bacterial Type Strains, Phase II (KMG-II): from individual species to whole genera.</title>
        <authorList>
            <person name="Goeker M."/>
        </authorList>
    </citation>
    <scope>NUCLEOTIDE SEQUENCE [LARGE SCALE GENOMIC DNA]</scope>
    <source>
        <strain evidence="2 3">ATCC BAA-1881</strain>
    </source>
</reference>